<comment type="caution">
    <text evidence="1">The sequence shown here is derived from an EMBL/GenBank/DDBJ whole genome shotgun (WGS) entry which is preliminary data.</text>
</comment>
<reference evidence="1 2" key="1">
    <citation type="journal article" date="2022" name="bioRxiv">
        <title>The genome of the oomycete Peronosclerospora sorghi, a cosmopolitan pathogen of maize and sorghum, is inflated with dispersed pseudogenes.</title>
        <authorList>
            <person name="Fletcher K."/>
            <person name="Martin F."/>
            <person name="Isakeit T."/>
            <person name="Cavanaugh K."/>
            <person name="Magill C."/>
            <person name="Michelmore R."/>
        </authorList>
    </citation>
    <scope>NUCLEOTIDE SEQUENCE [LARGE SCALE GENOMIC DNA]</scope>
    <source>
        <strain evidence="1">P6</strain>
    </source>
</reference>
<protein>
    <submittedName>
        <fullName evidence="1">Uncharacterized protein</fullName>
    </submittedName>
</protein>
<keyword evidence="2" id="KW-1185">Reference proteome</keyword>
<name>A0ACC0WNZ8_9STRA</name>
<evidence type="ECO:0000313" key="2">
    <source>
        <dbReference type="Proteomes" id="UP001163321"/>
    </source>
</evidence>
<gene>
    <name evidence="1" type="ORF">PsorP6_015802</name>
</gene>
<accession>A0ACC0WNZ8</accession>
<sequence length="103" mass="10931">MAALGAGAVEFANFPDPNTYAASLVSPDRDLWAAACEDKLAALRDNGTGAVVKKVKGMFLLITHVLATNESTRNERNGDGTIGGFNARLVAGVMVKWLEYNTC</sequence>
<organism evidence="1 2">
    <name type="scientific">Peronosclerospora sorghi</name>
    <dbReference type="NCBI Taxonomy" id="230839"/>
    <lineage>
        <taxon>Eukaryota</taxon>
        <taxon>Sar</taxon>
        <taxon>Stramenopiles</taxon>
        <taxon>Oomycota</taxon>
        <taxon>Peronosporomycetes</taxon>
        <taxon>Peronosporales</taxon>
        <taxon>Peronosporaceae</taxon>
        <taxon>Peronosclerospora</taxon>
    </lineage>
</organism>
<evidence type="ECO:0000313" key="1">
    <source>
        <dbReference type="EMBL" id="KAI9920467.1"/>
    </source>
</evidence>
<dbReference type="EMBL" id="CM047589">
    <property type="protein sequence ID" value="KAI9920467.1"/>
    <property type="molecule type" value="Genomic_DNA"/>
</dbReference>
<dbReference type="Proteomes" id="UP001163321">
    <property type="component" value="Chromosome 10"/>
</dbReference>
<proteinExistence type="predicted"/>